<keyword evidence="2" id="KW-0732">Signal</keyword>
<dbReference type="EMBL" id="JBHUMK010000079">
    <property type="protein sequence ID" value="MFD2610773.1"/>
    <property type="molecule type" value="Genomic_DNA"/>
</dbReference>
<evidence type="ECO:0000313" key="3">
    <source>
        <dbReference type="EMBL" id="MFD2610773.1"/>
    </source>
</evidence>
<comment type="caution">
    <text evidence="3">The sequence shown here is derived from an EMBL/GenBank/DDBJ whole genome shotgun (WGS) entry which is preliminary data.</text>
</comment>
<dbReference type="Proteomes" id="UP001597475">
    <property type="component" value="Unassembled WGS sequence"/>
</dbReference>
<dbReference type="Gene3D" id="3.40.1460.10">
    <property type="entry name" value="Nuclease A inhibitor-like"/>
    <property type="match status" value="1"/>
</dbReference>
<evidence type="ECO:0000313" key="4">
    <source>
        <dbReference type="Proteomes" id="UP001597475"/>
    </source>
</evidence>
<dbReference type="PROSITE" id="PS51257">
    <property type="entry name" value="PROKAR_LIPOPROTEIN"/>
    <property type="match status" value="1"/>
</dbReference>
<gene>
    <name evidence="3" type="ORF">ACFSR9_15230</name>
</gene>
<keyword evidence="4" id="KW-1185">Reference proteome</keyword>
<feature type="region of interest" description="Disordered" evidence="1">
    <location>
        <begin position="23"/>
        <end position="45"/>
    </location>
</feature>
<feature type="signal peptide" evidence="2">
    <location>
        <begin position="1"/>
        <end position="26"/>
    </location>
</feature>
<protein>
    <submittedName>
        <fullName evidence="3">Nuclease A inhibitor family protein</fullName>
    </submittedName>
</protein>
<feature type="chain" id="PRO_5046558955" evidence="2">
    <location>
        <begin position="27"/>
        <end position="382"/>
    </location>
</feature>
<proteinExistence type="predicted"/>
<evidence type="ECO:0000256" key="1">
    <source>
        <dbReference type="SAM" id="MobiDB-lite"/>
    </source>
</evidence>
<organism evidence="3 4">
    <name type="scientific">Deinococcus taklimakanensis</name>
    <dbReference type="NCBI Taxonomy" id="536443"/>
    <lineage>
        <taxon>Bacteria</taxon>
        <taxon>Thermotogati</taxon>
        <taxon>Deinococcota</taxon>
        <taxon>Deinococci</taxon>
        <taxon>Deinococcales</taxon>
        <taxon>Deinococcaceae</taxon>
        <taxon>Deinococcus</taxon>
    </lineage>
</organism>
<evidence type="ECO:0000256" key="2">
    <source>
        <dbReference type="SAM" id="SignalP"/>
    </source>
</evidence>
<dbReference type="Pfam" id="PF07924">
    <property type="entry name" value="NuiA"/>
    <property type="match status" value="1"/>
</dbReference>
<dbReference type="RefSeq" id="WP_386847172.1">
    <property type="nucleotide sequence ID" value="NZ_JBHUMK010000079.1"/>
</dbReference>
<sequence>MKNTVKLGALALTVSLGIASCGSGGAPEPQKPAPETSAPPVTGGTIAVPADSTAAGEFVFTGVRARAIAQSLGYSPDTLNAQGQTAALAAGNLKAQAVQDELRVLLTVNRAKTGDNAGKKKAQATFVWGNQTELLQSPVGVDPNGKVIRSPGLWLSVFPKGGDEFDSRAMTEGTLELKVESPNFQDKTTKSSPYADDTGAQCARLMFTFGTARNDGTTSGYTPMSFTNQDAPLILCEGVAERDAEKVALEKATASMAYTVGSIVDGPFTYTRWDNRKGTTLSADELRAAVGAPAGAALVRSTFDAFFAPLTVLPAGDPKTWTPAQKEQAATAKKYINLQKQFGYYFKNLFVITVKTNAGRDDILILGENGWGVGGLKTLVVR</sequence>
<accession>A0ABW5P784</accession>
<dbReference type="InterPro" id="IPR012489">
    <property type="entry name" value="NucleaseA_inhib-like"/>
</dbReference>
<name>A0ABW5P784_9DEIO</name>
<reference evidence="4" key="1">
    <citation type="journal article" date="2019" name="Int. J. Syst. Evol. Microbiol.">
        <title>The Global Catalogue of Microorganisms (GCM) 10K type strain sequencing project: providing services to taxonomists for standard genome sequencing and annotation.</title>
        <authorList>
            <consortium name="The Broad Institute Genomics Platform"/>
            <consortium name="The Broad Institute Genome Sequencing Center for Infectious Disease"/>
            <person name="Wu L."/>
            <person name="Ma J."/>
        </authorList>
    </citation>
    <scope>NUCLEOTIDE SEQUENCE [LARGE SCALE GENOMIC DNA]</scope>
    <source>
        <strain evidence="4">KCTC 33842</strain>
    </source>
</reference>